<reference evidence="2" key="1">
    <citation type="submission" date="2019-09" db="EMBL/GenBank/DDBJ databases">
        <title>Antimicrobial potential of Antarctic Bacteria.</title>
        <authorList>
            <person name="Benaud N."/>
            <person name="Edwards R.J."/>
            <person name="Ferrari B.C."/>
        </authorList>
    </citation>
    <scope>NUCLEOTIDE SEQUENCE [LARGE SCALE GENOMIC DNA]</scope>
    <source>
        <strain evidence="2">INR9</strain>
    </source>
</reference>
<name>A0A7G6Y8U7_9MICO</name>
<dbReference type="SUPFAM" id="SSF89372">
    <property type="entry name" value="Fucose-specific lectin"/>
    <property type="match status" value="1"/>
</dbReference>
<organism evidence="1 2">
    <name type="scientific">Leifsonia shinshuensis</name>
    <dbReference type="NCBI Taxonomy" id="150026"/>
    <lineage>
        <taxon>Bacteria</taxon>
        <taxon>Bacillati</taxon>
        <taxon>Actinomycetota</taxon>
        <taxon>Actinomycetes</taxon>
        <taxon>Micrococcales</taxon>
        <taxon>Microbacteriaceae</taxon>
        <taxon>Leifsonia</taxon>
    </lineage>
</organism>
<sequence>MAWTTRNITQRFGVPAAAGRPAAYLLATDGTRHVVYREAGGGGFPTGHLIELYCGDDDVWHHKDITAEASAPLASSDPAGYAFDAEGSQHVVYLSGGDGHIHELYQSDGWHANDLMEASGTVVRAVDPPMGWASRTHALQQVVFRGDDPRGVHLLTRGTGDDASWVQRPLTRLGGPTSASAPAGFAFDAAGTQHVHYVGDDQLIHEYLMDASGWHYAGDLGLNVGAAHDSLPQPLGYGFAADGSRHVPWNGDDVDTHEASNAGAGWSMLNLTQDRGAPQPLRGTPPSGYAYEANPQAPVATRHVVYTGDHGVVYEFWNDGGWHANPLTGGEGSFPAAEGPVGYADPGRGTQNVFYRSTGLDIVELRYKPGRFGPVDPHPIHGLR</sequence>
<dbReference type="AlphaFoldDB" id="A0A7G6Y8U7"/>
<accession>A0A7G6Y8U7</accession>
<gene>
    <name evidence="1" type="ORF">F1C12_07065</name>
</gene>
<dbReference type="KEGG" id="lse:F1C12_07065"/>
<evidence type="ECO:0000313" key="1">
    <source>
        <dbReference type="EMBL" id="QNE34912.1"/>
    </source>
</evidence>
<dbReference type="EMBL" id="CP043641">
    <property type="protein sequence ID" value="QNE34912.1"/>
    <property type="molecule type" value="Genomic_DNA"/>
</dbReference>
<dbReference type="Proteomes" id="UP000515511">
    <property type="component" value="Chromosome"/>
</dbReference>
<dbReference type="Gene3D" id="2.120.10.70">
    <property type="entry name" value="Fucose-specific lectin"/>
    <property type="match status" value="2"/>
</dbReference>
<evidence type="ECO:0000313" key="2">
    <source>
        <dbReference type="Proteomes" id="UP000515511"/>
    </source>
</evidence>
<protein>
    <submittedName>
        <fullName evidence="1">Uncharacterized protein</fullName>
    </submittedName>
</protein>
<dbReference type="RefSeq" id="WP_185278083.1">
    <property type="nucleotide sequence ID" value="NZ_CP043641.1"/>
</dbReference>
<proteinExistence type="predicted"/>